<evidence type="ECO:0000256" key="6">
    <source>
        <dbReference type="RuleBase" id="RU000304"/>
    </source>
</evidence>
<gene>
    <name evidence="9" type="ORF">BRAN1462_LOCUS56996</name>
</gene>
<keyword evidence="6" id="KW-0808">Transferase</keyword>
<dbReference type="EC" id="2.7.11.1" evidence="1"/>
<accession>A0A6V0JJW1</accession>
<keyword evidence="6" id="KW-0723">Serine/threonine-protein kinase</keyword>
<dbReference type="SUPFAM" id="SSF56112">
    <property type="entry name" value="Protein kinase-like (PK-like)"/>
    <property type="match status" value="1"/>
</dbReference>
<dbReference type="PROSITE" id="PS00107">
    <property type="entry name" value="PROTEIN_KINASE_ATP"/>
    <property type="match status" value="1"/>
</dbReference>
<dbReference type="InterPro" id="IPR008271">
    <property type="entry name" value="Ser/Thr_kinase_AS"/>
</dbReference>
<feature type="compositionally biased region" description="Polar residues" evidence="7">
    <location>
        <begin position="394"/>
        <end position="403"/>
    </location>
</feature>
<dbReference type="Pfam" id="PF00069">
    <property type="entry name" value="Pkinase"/>
    <property type="match status" value="1"/>
</dbReference>
<keyword evidence="2 5" id="KW-0547">Nucleotide-binding</keyword>
<keyword evidence="6" id="KW-0418">Kinase</keyword>
<dbReference type="PANTHER" id="PTHR11909">
    <property type="entry name" value="CASEIN KINASE-RELATED"/>
    <property type="match status" value="1"/>
</dbReference>
<dbReference type="InterPro" id="IPR000719">
    <property type="entry name" value="Prot_kinase_dom"/>
</dbReference>
<dbReference type="EMBL" id="HBGW01089803">
    <property type="protein sequence ID" value="CAD9639174.1"/>
    <property type="molecule type" value="Transcribed_RNA"/>
</dbReference>
<dbReference type="GO" id="GO:0004674">
    <property type="term" value="F:protein serine/threonine kinase activity"/>
    <property type="evidence" value="ECO:0007669"/>
    <property type="project" value="UniProtKB-KW"/>
</dbReference>
<feature type="binding site" evidence="5">
    <location>
        <position position="39"/>
    </location>
    <ligand>
        <name>ATP</name>
        <dbReference type="ChEBI" id="CHEBI:30616"/>
    </ligand>
</feature>
<evidence type="ECO:0000256" key="2">
    <source>
        <dbReference type="ARBA" id="ARBA00022741"/>
    </source>
</evidence>
<dbReference type="InterPro" id="IPR017441">
    <property type="entry name" value="Protein_kinase_ATP_BS"/>
</dbReference>
<proteinExistence type="inferred from homology"/>
<reference evidence="9" key="1">
    <citation type="submission" date="2021-01" db="EMBL/GenBank/DDBJ databases">
        <authorList>
            <person name="Corre E."/>
            <person name="Pelletier E."/>
            <person name="Niang G."/>
            <person name="Scheremetjew M."/>
            <person name="Finn R."/>
            <person name="Kale V."/>
            <person name="Holt S."/>
            <person name="Cochrane G."/>
            <person name="Meng A."/>
            <person name="Brown T."/>
            <person name="Cohen L."/>
        </authorList>
    </citation>
    <scope>NUCLEOTIDE SEQUENCE</scope>
    <source>
        <strain evidence="9">RCC3387</strain>
    </source>
</reference>
<dbReference type="CDD" id="cd14016">
    <property type="entry name" value="STKc_CK1"/>
    <property type="match status" value="1"/>
</dbReference>
<sequence>MELRLGGVSYRLGRKIGSGAYADVHIATNVRTGAEVAIKLEPARAKSQQLVYEAMLCRILAGGVGISDIHWYGVVGDLNALVMDLLGPSLEDLVVFRRKRGHRGVGLRRTVALGLQVLDRIEFLHSKNLVHRDIKPENFLLGLGAASRVHVIDFGLSKRFRDPKTQQHVSPQENAQFAGNLAFSSVASSDGQGPSRRDDVEALAYMLVYMLRGKLPWLSSSGPAVAQAHQADGLERRQQQLSRENRLTSKKNKTTIEALCKRCPDEFVSFVRHCRGLNFEEQPDYAHLRGLLRACLGAAGAAGALLEGQEQAVALEWWLADDTEEGTKSKVTRSSLRKQSGDFPSARGNVIEAPAGGCDSAVCKVLPALLGSFRRGSGIGQQGLFETPPPARAVTSSDITASDSPADDGNPVFEVDNDNPVFEAVHVEEPNPVIEAPLLSTKMVL</sequence>
<dbReference type="GO" id="GO:0005524">
    <property type="term" value="F:ATP binding"/>
    <property type="evidence" value="ECO:0007669"/>
    <property type="project" value="UniProtKB-UniRule"/>
</dbReference>
<evidence type="ECO:0000256" key="3">
    <source>
        <dbReference type="ARBA" id="ARBA00022840"/>
    </source>
</evidence>
<dbReference type="Gene3D" id="1.10.510.10">
    <property type="entry name" value="Transferase(Phosphotransferase) domain 1"/>
    <property type="match status" value="1"/>
</dbReference>
<evidence type="ECO:0000259" key="8">
    <source>
        <dbReference type="PROSITE" id="PS50011"/>
    </source>
</evidence>
<comment type="similarity">
    <text evidence="6">Belongs to the protein kinase superfamily.</text>
</comment>
<protein>
    <recommendedName>
        <fullName evidence="4">Casein kinase I</fullName>
        <ecNumber evidence="1">2.7.11.1</ecNumber>
    </recommendedName>
</protein>
<dbReference type="InterPro" id="IPR011009">
    <property type="entry name" value="Kinase-like_dom_sf"/>
</dbReference>
<name>A0A6V0JJW1_9DINO</name>
<dbReference type="AlphaFoldDB" id="A0A6V0JJW1"/>
<keyword evidence="3 5" id="KW-0067">ATP-binding</keyword>
<dbReference type="PROSITE" id="PS50011">
    <property type="entry name" value="PROTEIN_KINASE_DOM"/>
    <property type="match status" value="1"/>
</dbReference>
<organism evidence="9">
    <name type="scientific">Zooxanthella nutricula</name>
    <dbReference type="NCBI Taxonomy" id="1333877"/>
    <lineage>
        <taxon>Eukaryota</taxon>
        <taxon>Sar</taxon>
        <taxon>Alveolata</taxon>
        <taxon>Dinophyceae</taxon>
        <taxon>Peridiniales</taxon>
        <taxon>Peridiniales incertae sedis</taxon>
        <taxon>Zooxanthella</taxon>
    </lineage>
</organism>
<feature type="domain" description="Protein kinase" evidence="8">
    <location>
        <begin position="10"/>
        <end position="292"/>
    </location>
</feature>
<evidence type="ECO:0000256" key="5">
    <source>
        <dbReference type="PROSITE-ProRule" id="PRU10141"/>
    </source>
</evidence>
<dbReference type="SMART" id="SM00220">
    <property type="entry name" value="S_TKc"/>
    <property type="match status" value="1"/>
</dbReference>
<feature type="region of interest" description="Disordered" evidence="7">
    <location>
        <begin position="381"/>
        <end position="413"/>
    </location>
</feature>
<evidence type="ECO:0000256" key="1">
    <source>
        <dbReference type="ARBA" id="ARBA00012513"/>
    </source>
</evidence>
<dbReference type="PROSITE" id="PS00108">
    <property type="entry name" value="PROTEIN_KINASE_ST"/>
    <property type="match status" value="1"/>
</dbReference>
<dbReference type="InterPro" id="IPR050235">
    <property type="entry name" value="CK1_Ser-Thr_kinase"/>
</dbReference>
<evidence type="ECO:0000313" key="9">
    <source>
        <dbReference type="EMBL" id="CAD9639174.1"/>
    </source>
</evidence>
<evidence type="ECO:0000256" key="4">
    <source>
        <dbReference type="ARBA" id="ARBA00023860"/>
    </source>
</evidence>
<evidence type="ECO:0000256" key="7">
    <source>
        <dbReference type="SAM" id="MobiDB-lite"/>
    </source>
</evidence>